<dbReference type="Gene3D" id="3.30.420.40">
    <property type="match status" value="2"/>
</dbReference>
<evidence type="ECO:0000256" key="2">
    <source>
        <dbReference type="ARBA" id="ARBA00022629"/>
    </source>
</evidence>
<dbReference type="AlphaFoldDB" id="D3Q0Y2"/>
<evidence type="ECO:0000256" key="3">
    <source>
        <dbReference type="ARBA" id="ARBA00022679"/>
    </source>
</evidence>
<dbReference type="HOGENOM" id="CLU_009281_3_3_11"/>
<proteinExistence type="inferred from homology"/>
<dbReference type="Pfam" id="PF00370">
    <property type="entry name" value="FGGY_N"/>
    <property type="match status" value="1"/>
</dbReference>
<keyword evidence="2" id="KW-0859">Xylose metabolism</keyword>
<evidence type="ECO:0000256" key="4">
    <source>
        <dbReference type="ARBA" id="ARBA00022777"/>
    </source>
</evidence>
<keyword evidence="8" id="KW-1185">Reference proteome</keyword>
<keyword evidence="3" id="KW-0808">Transferase</keyword>
<dbReference type="InterPro" id="IPR000577">
    <property type="entry name" value="Carb_kinase_FGGY"/>
</dbReference>
<dbReference type="PIRSF" id="PIRSF000538">
    <property type="entry name" value="GlpK"/>
    <property type="match status" value="1"/>
</dbReference>
<dbReference type="PANTHER" id="PTHR43095:SF5">
    <property type="entry name" value="XYLULOSE KINASE"/>
    <property type="match status" value="1"/>
</dbReference>
<dbReference type="InterPro" id="IPR050406">
    <property type="entry name" value="FGGY_Carb_Kinase"/>
</dbReference>
<sequence>MTASPRNGGRAWIGIDLGTQSARAVVVGENGSVLGQGSTPLDGTRWPDGRHEQNADDWWDAVATASRQAMAEVGSVEIAGLACCGTSGTVLLVEEVDGDPARPLGPGLMYDDSRAVEEAARVQELPAPVWAEAGLNPQRTWALPKALWLLRDGPPVGRVRLAHQVDVVNSRLIGRPAATDTSNALKSGIDPVAGAWPYEDLERLGLDPRLLPSLVSPGQVLGEVSAAASEATGIPVGVPVIAGMTDGCAAQIGAGVLRPGQWNIVVGTTIVLKGVSDSLLRDPTGALYSHRSPDGRWWPGGASSAGAGLLSQEFDPSGYDVLNARASEREPAGCVTYPLAGVGERFPFRRADARRLTLGEPRDDVDRYAAILQGVGFVERLCLDHLRSLGADVGDEVTLTGGATRSAYWTQLQADILGRQVSVPQLAEGAVGMAVLAASHALAEEAGDGAAGSHAAAVEAGSRALVAEAGDGAAASRALGLTEAAKRLLGPVTGYQPRTDARSRFDEPYAALVKELRERGWIGEDLATTALSGVNS</sequence>
<feature type="domain" description="Carbohydrate kinase FGGY C-terminal" evidence="6">
    <location>
        <begin position="264"/>
        <end position="439"/>
    </location>
</feature>
<dbReference type="InterPro" id="IPR043129">
    <property type="entry name" value="ATPase_NBD"/>
</dbReference>
<dbReference type="Pfam" id="PF02782">
    <property type="entry name" value="FGGY_C"/>
    <property type="match status" value="1"/>
</dbReference>
<dbReference type="EMBL" id="CP001778">
    <property type="protein sequence ID" value="ADD43732.1"/>
    <property type="molecule type" value="Genomic_DNA"/>
</dbReference>
<evidence type="ECO:0000313" key="8">
    <source>
        <dbReference type="Proteomes" id="UP000000844"/>
    </source>
</evidence>
<name>D3Q0Y2_STANL</name>
<dbReference type="Proteomes" id="UP000000844">
    <property type="component" value="Chromosome"/>
</dbReference>
<dbReference type="eggNOG" id="COG1070">
    <property type="taxonomic scope" value="Bacteria"/>
</dbReference>
<dbReference type="RefSeq" id="WP_013019303.1">
    <property type="nucleotide sequence ID" value="NC_013947.1"/>
</dbReference>
<evidence type="ECO:0000313" key="7">
    <source>
        <dbReference type="EMBL" id="ADD43732.1"/>
    </source>
</evidence>
<keyword evidence="4 7" id="KW-0418">Kinase</keyword>
<evidence type="ECO:0000259" key="5">
    <source>
        <dbReference type="Pfam" id="PF00370"/>
    </source>
</evidence>
<dbReference type="GO" id="GO:0042732">
    <property type="term" value="P:D-xylose metabolic process"/>
    <property type="evidence" value="ECO:0007669"/>
    <property type="project" value="UniProtKB-KW"/>
</dbReference>
<evidence type="ECO:0000256" key="1">
    <source>
        <dbReference type="ARBA" id="ARBA00009156"/>
    </source>
</evidence>
<organism evidence="7 8">
    <name type="scientific">Stackebrandtia nassauensis (strain DSM 44728 / CIP 108903 / NRRL B-16338 / NBRC 102104 / LLR-40K-21)</name>
    <dbReference type="NCBI Taxonomy" id="446470"/>
    <lineage>
        <taxon>Bacteria</taxon>
        <taxon>Bacillati</taxon>
        <taxon>Actinomycetota</taxon>
        <taxon>Actinomycetes</taxon>
        <taxon>Glycomycetales</taxon>
        <taxon>Glycomycetaceae</taxon>
        <taxon>Stackebrandtia</taxon>
    </lineage>
</organism>
<reference evidence="7 8" key="1">
    <citation type="journal article" date="2009" name="Stand. Genomic Sci.">
        <title>Complete genome sequence of Stackebrandtia nassauensis type strain (LLR-40K-21).</title>
        <authorList>
            <person name="Munk C."/>
            <person name="Lapidus A."/>
            <person name="Copeland A."/>
            <person name="Jando M."/>
            <person name="Mayilraj S."/>
            <person name="Glavina Del Rio T."/>
            <person name="Nolan M."/>
            <person name="Chen F."/>
            <person name="Lucas S."/>
            <person name="Tice H."/>
            <person name="Cheng J.F."/>
            <person name="Han C."/>
            <person name="Detter J.C."/>
            <person name="Bruce D."/>
            <person name="Goodwin L."/>
            <person name="Chain P."/>
            <person name="Pitluck S."/>
            <person name="Goker M."/>
            <person name="Ovchinikova G."/>
            <person name="Pati A."/>
            <person name="Ivanova N."/>
            <person name="Mavromatis K."/>
            <person name="Chen A."/>
            <person name="Palaniappan K."/>
            <person name="Land M."/>
            <person name="Hauser L."/>
            <person name="Chang Y.J."/>
            <person name="Jeffries C.D."/>
            <person name="Bristow J."/>
            <person name="Eisen J.A."/>
            <person name="Markowitz V."/>
            <person name="Hugenholtz P."/>
            <person name="Kyrpides N.C."/>
            <person name="Klenk H.P."/>
        </authorList>
    </citation>
    <scope>NUCLEOTIDE SEQUENCE [LARGE SCALE GENOMIC DNA]</scope>
    <source>
        <strain evidence="8">DSM 44728 / CIP 108903 / NRRL B-16338 / NBRC 102104 / LLR-40K-21</strain>
    </source>
</reference>
<gene>
    <name evidence="7" type="ordered locus">Snas_4080</name>
</gene>
<dbReference type="PANTHER" id="PTHR43095">
    <property type="entry name" value="SUGAR KINASE"/>
    <property type="match status" value="1"/>
</dbReference>
<dbReference type="GO" id="GO:0016301">
    <property type="term" value="F:kinase activity"/>
    <property type="evidence" value="ECO:0007669"/>
    <property type="project" value="UniProtKB-KW"/>
</dbReference>
<dbReference type="KEGG" id="sna:Snas_4080"/>
<comment type="similarity">
    <text evidence="1">Belongs to the FGGY kinase family.</text>
</comment>
<evidence type="ECO:0000259" key="6">
    <source>
        <dbReference type="Pfam" id="PF02782"/>
    </source>
</evidence>
<accession>D3Q0Y2</accession>
<dbReference type="CDD" id="cd07783">
    <property type="entry name" value="ASKHA_NBD_FGGY_SePSK_AtXK1-like"/>
    <property type="match status" value="1"/>
</dbReference>
<dbReference type="InterPro" id="IPR018485">
    <property type="entry name" value="FGGY_C"/>
</dbReference>
<keyword evidence="2" id="KW-0119">Carbohydrate metabolism</keyword>
<protein>
    <submittedName>
        <fullName evidence="7">Carbohydrate kinase FGGY</fullName>
    </submittedName>
</protein>
<dbReference type="OrthoDB" id="9805576at2"/>
<dbReference type="STRING" id="446470.Snas_4080"/>
<dbReference type="InterPro" id="IPR018484">
    <property type="entry name" value="FGGY_N"/>
</dbReference>
<feature type="domain" description="Carbohydrate kinase FGGY N-terminal" evidence="5">
    <location>
        <begin position="12"/>
        <end position="253"/>
    </location>
</feature>
<dbReference type="SUPFAM" id="SSF53067">
    <property type="entry name" value="Actin-like ATPase domain"/>
    <property type="match status" value="2"/>
</dbReference>